<gene>
    <name evidence="2" type="ORF">Vau01_000810</name>
</gene>
<comment type="caution">
    <text evidence="2">The sequence shown here is derived from an EMBL/GenBank/DDBJ whole genome shotgun (WGS) entry which is preliminary data.</text>
</comment>
<reference evidence="2" key="1">
    <citation type="submission" date="2021-01" db="EMBL/GenBank/DDBJ databases">
        <title>Whole genome shotgun sequence of Virgisporangium aurantiacum NBRC 16421.</title>
        <authorList>
            <person name="Komaki H."/>
            <person name="Tamura T."/>
        </authorList>
    </citation>
    <scope>NUCLEOTIDE SEQUENCE</scope>
    <source>
        <strain evidence="2">NBRC 16421</strain>
    </source>
</reference>
<keyword evidence="3" id="KW-1185">Reference proteome</keyword>
<name>A0A8J3YZL0_9ACTN</name>
<accession>A0A8J3YZL0</accession>
<dbReference type="SMART" id="SM00960">
    <property type="entry name" value="Robl_LC7"/>
    <property type="match status" value="1"/>
</dbReference>
<dbReference type="PANTHER" id="PTHR36222:SF1">
    <property type="entry name" value="SERINE PROTEASE INHIBITOR RV3364C"/>
    <property type="match status" value="1"/>
</dbReference>
<dbReference type="EMBL" id="BOPG01000002">
    <property type="protein sequence ID" value="GIJ52565.1"/>
    <property type="molecule type" value="Genomic_DNA"/>
</dbReference>
<evidence type="ECO:0000313" key="3">
    <source>
        <dbReference type="Proteomes" id="UP000612585"/>
    </source>
</evidence>
<dbReference type="Pfam" id="PF03259">
    <property type="entry name" value="Robl_LC7"/>
    <property type="match status" value="1"/>
</dbReference>
<dbReference type="SUPFAM" id="SSF103196">
    <property type="entry name" value="Roadblock/LC7 domain"/>
    <property type="match status" value="1"/>
</dbReference>
<evidence type="ECO:0000259" key="1">
    <source>
        <dbReference type="SMART" id="SM00960"/>
    </source>
</evidence>
<dbReference type="Gene3D" id="3.30.450.30">
    <property type="entry name" value="Dynein light chain 2a, cytoplasmic"/>
    <property type="match status" value="1"/>
</dbReference>
<dbReference type="AlphaFoldDB" id="A0A8J3YZL0"/>
<dbReference type="Proteomes" id="UP000612585">
    <property type="component" value="Unassembled WGS sequence"/>
</dbReference>
<proteinExistence type="predicted"/>
<protein>
    <submittedName>
        <fullName evidence="2">Dynein regulation protein LC7</fullName>
    </submittedName>
</protein>
<dbReference type="InterPro" id="IPR004942">
    <property type="entry name" value="Roadblock/LAMTOR2_dom"/>
</dbReference>
<evidence type="ECO:0000313" key="2">
    <source>
        <dbReference type="EMBL" id="GIJ52565.1"/>
    </source>
</evidence>
<dbReference type="PANTHER" id="PTHR36222">
    <property type="entry name" value="SERINE PROTEASE INHIBITOR RV3364C"/>
    <property type="match status" value="1"/>
</dbReference>
<organism evidence="2 3">
    <name type="scientific">Virgisporangium aurantiacum</name>
    <dbReference type="NCBI Taxonomy" id="175570"/>
    <lineage>
        <taxon>Bacteria</taxon>
        <taxon>Bacillati</taxon>
        <taxon>Actinomycetota</taxon>
        <taxon>Actinomycetes</taxon>
        <taxon>Micromonosporales</taxon>
        <taxon>Micromonosporaceae</taxon>
        <taxon>Virgisporangium</taxon>
    </lineage>
</organism>
<dbReference type="RefSeq" id="WP_203929734.1">
    <property type="nucleotide sequence ID" value="NZ_BOPG01000002.1"/>
</dbReference>
<dbReference type="InterPro" id="IPR053141">
    <property type="entry name" value="Mycobact_SerProt_Inhib_Rv3364c"/>
</dbReference>
<sequence length="141" mass="14803">MTIASPEARSFNWLLDRFAAETAGVSDAIAVSSDGLLIAMATTSNRDDAERFAAITSAITSLAGGASRLYQMGYTNKVIIDFEHGYLLVATISAGSALGVLASRRADLGTIAYEMAVFANRAGRVLTPQLIDELKNSVAAV</sequence>
<feature type="domain" description="Roadblock/LAMTOR2" evidence="1">
    <location>
        <begin position="12"/>
        <end position="102"/>
    </location>
</feature>